<sequence>MRVPAALLALAFAACLAEDAEPVATCPLDQPVRLAGPPSGWTRESGDRLYFQRVGEQLLYAKGPYDDHKLEYSLLDRCGGEPEHHAPDLPGVGLRGVIRTADHFVLYADDQAGRQFVLDRLDVPGLDEPHPVLGLPAGKLTTSRGQGAIYYLTEHQPRSTLVNAAGIGAPAYSMYAHHGDPAAAAVLLGEQVVRFAADDDRLLILHDDGTLRDVDVRTGESELVLTGVRHFVTVPASRRLIWQQLGDDLVEPVFLRDRDTGDDLQIAVNDFTAASWNRLGDPATASIGHWLTTPDGTHAALYGPELRVAAVVRTDTGAAVVPPAGARLRGLVRDDFNLALVDDDELVLARWDPRTDLLREWYRAAPGGSQPNVFAVRDDSIDYLLFDGQSSDATLWRVDLATGETTVRVPRVGFSTVRLADGRYFTGIPSSIYTFDLVVFDPDTELYTTIAADVGYFELDLDFGVFYLDERGPQPGLWAAPIPPR</sequence>
<protein>
    <recommendedName>
        <fullName evidence="4">Lipoprotein</fullName>
    </recommendedName>
</protein>
<evidence type="ECO:0000256" key="1">
    <source>
        <dbReference type="SAM" id="SignalP"/>
    </source>
</evidence>
<evidence type="ECO:0008006" key="4">
    <source>
        <dbReference type="Google" id="ProtNLM"/>
    </source>
</evidence>
<organism evidence="2 3">
    <name type="scientific">Nannocystis pusilla</name>
    <dbReference type="NCBI Taxonomy" id="889268"/>
    <lineage>
        <taxon>Bacteria</taxon>
        <taxon>Pseudomonadati</taxon>
        <taxon>Myxococcota</taxon>
        <taxon>Polyangia</taxon>
        <taxon>Nannocystales</taxon>
        <taxon>Nannocystaceae</taxon>
        <taxon>Nannocystis</taxon>
    </lineage>
</organism>
<evidence type="ECO:0000313" key="2">
    <source>
        <dbReference type="EMBL" id="MBZ5714553.1"/>
    </source>
</evidence>
<reference evidence="2" key="1">
    <citation type="submission" date="2021-08" db="EMBL/GenBank/DDBJ databases">
        <authorList>
            <person name="Stevens D.C."/>
        </authorList>
    </citation>
    <scope>NUCLEOTIDE SEQUENCE</scope>
    <source>
        <strain evidence="2">DSM 53165</strain>
    </source>
</reference>
<dbReference type="PROSITE" id="PS51257">
    <property type="entry name" value="PROKAR_LIPOPROTEIN"/>
    <property type="match status" value="1"/>
</dbReference>
<comment type="caution">
    <text evidence="2">The sequence shown here is derived from an EMBL/GenBank/DDBJ whole genome shotgun (WGS) entry which is preliminary data.</text>
</comment>
<dbReference type="SUPFAM" id="SSF82171">
    <property type="entry name" value="DPP6 N-terminal domain-like"/>
    <property type="match status" value="1"/>
</dbReference>
<name>A0ABS7U205_9BACT</name>
<feature type="chain" id="PRO_5045168486" description="Lipoprotein" evidence="1">
    <location>
        <begin position="20"/>
        <end position="485"/>
    </location>
</feature>
<dbReference type="Proteomes" id="UP001139031">
    <property type="component" value="Unassembled WGS sequence"/>
</dbReference>
<keyword evidence="3" id="KW-1185">Reference proteome</keyword>
<keyword evidence="1" id="KW-0732">Signal</keyword>
<evidence type="ECO:0000313" key="3">
    <source>
        <dbReference type="Proteomes" id="UP001139031"/>
    </source>
</evidence>
<dbReference type="EMBL" id="JAIRAU010000048">
    <property type="protein sequence ID" value="MBZ5714553.1"/>
    <property type="molecule type" value="Genomic_DNA"/>
</dbReference>
<feature type="signal peptide" evidence="1">
    <location>
        <begin position="1"/>
        <end position="19"/>
    </location>
</feature>
<gene>
    <name evidence="2" type="ORF">K7C98_35420</name>
</gene>
<proteinExistence type="predicted"/>
<accession>A0ABS7U205</accession>
<dbReference type="RefSeq" id="WP_224196286.1">
    <property type="nucleotide sequence ID" value="NZ_JAIRAU010000048.1"/>
</dbReference>